<dbReference type="GO" id="GO:0046677">
    <property type="term" value="P:response to antibiotic"/>
    <property type="evidence" value="ECO:0007669"/>
    <property type="project" value="UniProtKB-KW"/>
</dbReference>
<evidence type="ECO:0000313" key="9">
    <source>
        <dbReference type="Proteomes" id="UP000190037"/>
    </source>
</evidence>
<dbReference type="InterPro" id="IPR020846">
    <property type="entry name" value="MFS_dom"/>
</dbReference>
<evidence type="ECO:0000256" key="2">
    <source>
        <dbReference type="ARBA" id="ARBA00022692"/>
    </source>
</evidence>
<feature type="transmembrane region" description="Helical" evidence="6">
    <location>
        <begin position="459"/>
        <end position="481"/>
    </location>
</feature>
<feature type="transmembrane region" description="Helical" evidence="6">
    <location>
        <begin position="493"/>
        <end position="515"/>
    </location>
</feature>
<dbReference type="PANTHER" id="PTHR42718:SF39">
    <property type="entry name" value="ACTINORHODIN TRANSPORTER-RELATED"/>
    <property type="match status" value="1"/>
</dbReference>
<keyword evidence="9" id="KW-1185">Reference proteome</keyword>
<dbReference type="SUPFAM" id="SSF103473">
    <property type="entry name" value="MFS general substrate transporter"/>
    <property type="match status" value="1"/>
</dbReference>
<feature type="transmembrane region" description="Helical" evidence="6">
    <location>
        <begin position="68"/>
        <end position="91"/>
    </location>
</feature>
<feature type="transmembrane region" description="Helical" evidence="6">
    <location>
        <begin position="394"/>
        <end position="419"/>
    </location>
</feature>
<feature type="transmembrane region" description="Helical" evidence="6">
    <location>
        <begin position="264"/>
        <end position="281"/>
    </location>
</feature>
<keyword evidence="4 6" id="KW-0472">Membrane</keyword>
<feature type="transmembrane region" description="Helical" evidence="6">
    <location>
        <begin position="164"/>
        <end position="186"/>
    </location>
</feature>
<feature type="transmembrane region" description="Helical" evidence="6">
    <location>
        <begin position="333"/>
        <end position="354"/>
    </location>
</feature>
<dbReference type="Pfam" id="PF07690">
    <property type="entry name" value="MFS_1"/>
    <property type="match status" value="1"/>
</dbReference>
<feature type="transmembrane region" description="Helical" evidence="6">
    <location>
        <begin position="224"/>
        <end position="243"/>
    </location>
</feature>
<evidence type="ECO:0000256" key="3">
    <source>
        <dbReference type="ARBA" id="ARBA00022989"/>
    </source>
</evidence>
<sequence length="544" mass="53922">MADMRRHGGVPSGCIEVRGCVTRSPSSYRPCSRCRSCRACTSKVEPLVSTVVPGPGNPHPPAPGRSRWALPVLLSAVLVTTLDFFVVNAALPAIERDLDAGAGALRMVVAGYGLAYAAGLITAARLGELYGQRRVFLVGVALFTAASAGCGLAADAAWLVGFRVAQGGAAALMAPQVLVLIGVLYPAGAERARAFGRYGATVGLAGVSGQVVGGLLIAADPVGLGWRACFLVNLPLGVAALVSTPRSVPAPGPAVRSRGALDPVGALLIAVGLGCAAWALLRGGAVSGQLPCILGAIGAAVVLARQQRGRVRAGRRPLVDPTVFRQRGFPAGVAALGLLFGTSAALSTILPLYLQLGCGYGPLASGAVAASINVGFLGAAAGTGRCCGRFGDRLPTAGALLLAAGIGAAGCATATGTVAVLSMGLLVAGAGMGLVLAPLTSAVLVGVGPGRVAAASGVIGTAQEMGGVLGGASATSVFFALLGDERADARWEIAFRGSVGVLVLFGLGVAVLAALHRRRGAAGSRTVAVTGRVPTATRTESSGP</sequence>
<dbReference type="Gene3D" id="1.20.1250.20">
    <property type="entry name" value="MFS general substrate transporter like domains"/>
    <property type="match status" value="1"/>
</dbReference>
<dbReference type="InterPro" id="IPR036259">
    <property type="entry name" value="MFS_trans_sf"/>
</dbReference>
<evidence type="ECO:0000259" key="7">
    <source>
        <dbReference type="PROSITE" id="PS50850"/>
    </source>
</evidence>
<feature type="transmembrane region" description="Helical" evidence="6">
    <location>
        <begin position="287"/>
        <end position="305"/>
    </location>
</feature>
<dbReference type="AlphaFoldDB" id="A0A1T3NSR2"/>
<dbReference type="EMBL" id="MWQN01000001">
    <property type="protein sequence ID" value="OPC79804.1"/>
    <property type="molecule type" value="Genomic_DNA"/>
</dbReference>
<dbReference type="Gene3D" id="1.20.1720.10">
    <property type="entry name" value="Multidrug resistance protein D"/>
    <property type="match status" value="1"/>
</dbReference>
<dbReference type="CDD" id="cd17321">
    <property type="entry name" value="MFS_MMR_MDR_like"/>
    <property type="match status" value="1"/>
</dbReference>
<evidence type="ECO:0000256" key="6">
    <source>
        <dbReference type="SAM" id="Phobius"/>
    </source>
</evidence>
<evidence type="ECO:0000256" key="1">
    <source>
        <dbReference type="ARBA" id="ARBA00004651"/>
    </source>
</evidence>
<dbReference type="GO" id="GO:0005886">
    <property type="term" value="C:plasma membrane"/>
    <property type="evidence" value="ECO:0007669"/>
    <property type="project" value="UniProtKB-SubCell"/>
</dbReference>
<reference evidence="8 9" key="1">
    <citation type="submission" date="2017-03" db="EMBL/GenBank/DDBJ databases">
        <title>Draft genome sequence of Streptomyces scabrisporus NF3, endophyte isolated from Amphipterygium adstringens.</title>
        <authorList>
            <person name="Vazquez M."/>
            <person name="Ceapa C.D."/>
            <person name="Rodriguez Luna D."/>
            <person name="Sanchez Esquivel S."/>
        </authorList>
    </citation>
    <scope>NUCLEOTIDE SEQUENCE [LARGE SCALE GENOMIC DNA]</scope>
    <source>
        <strain evidence="8 9">NF3</strain>
    </source>
</reference>
<feature type="transmembrane region" description="Helical" evidence="6">
    <location>
        <begin position="135"/>
        <end position="158"/>
    </location>
</feature>
<feature type="domain" description="Major facilitator superfamily (MFS) profile" evidence="7">
    <location>
        <begin position="69"/>
        <end position="518"/>
    </location>
</feature>
<evidence type="ECO:0000256" key="5">
    <source>
        <dbReference type="ARBA" id="ARBA00023251"/>
    </source>
</evidence>
<dbReference type="InterPro" id="IPR011701">
    <property type="entry name" value="MFS"/>
</dbReference>
<comment type="subcellular location">
    <subcellularLocation>
        <location evidence="1">Cell membrane</location>
        <topology evidence="1">Multi-pass membrane protein</topology>
    </subcellularLocation>
</comment>
<feature type="transmembrane region" description="Helical" evidence="6">
    <location>
        <begin position="425"/>
        <end position="447"/>
    </location>
</feature>
<gene>
    <name evidence="8" type="ORF">B4N89_01570</name>
</gene>
<dbReference type="PANTHER" id="PTHR42718">
    <property type="entry name" value="MAJOR FACILITATOR SUPERFAMILY MULTIDRUG TRANSPORTER MFSC"/>
    <property type="match status" value="1"/>
</dbReference>
<keyword evidence="3 6" id="KW-1133">Transmembrane helix</keyword>
<dbReference type="STRING" id="159449.B4N89_01570"/>
<dbReference type="Proteomes" id="UP000190037">
    <property type="component" value="Unassembled WGS sequence"/>
</dbReference>
<evidence type="ECO:0000256" key="4">
    <source>
        <dbReference type="ARBA" id="ARBA00023136"/>
    </source>
</evidence>
<dbReference type="GO" id="GO:0022857">
    <property type="term" value="F:transmembrane transporter activity"/>
    <property type="evidence" value="ECO:0007669"/>
    <property type="project" value="InterPro"/>
</dbReference>
<feature type="transmembrane region" description="Helical" evidence="6">
    <location>
        <begin position="360"/>
        <end position="382"/>
    </location>
</feature>
<accession>A0A1T3NSR2</accession>
<comment type="caution">
    <text evidence="8">The sequence shown here is derived from an EMBL/GenBank/DDBJ whole genome shotgun (WGS) entry which is preliminary data.</text>
</comment>
<protein>
    <recommendedName>
        <fullName evidence="7">Major facilitator superfamily (MFS) profile domain-containing protein</fullName>
    </recommendedName>
</protein>
<name>A0A1T3NSR2_9ACTN</name>
<organism evidence="8 9">
    <name type="scientific">Embleya scabrispora</name>
    <dbReference type="NCBI Taxonomy" id="159449"/>
    <lineage>
        <taxon>Bacteria</taxon>
        <taxon>Bacillati</taxon>
        <taxon>Actinomycetota</taxon>
        <taxon>Actinomycetes</taxon>
        <taxon>Kitasatosporales</taxon>
        <taxon>Streptomycetaceae</taxon>
        <taxon>Embleya</taxon>
    </lineage>
</organism>
<keyword evidence="2 6" id="KW-0812">Transmembrane</keyword>
<proteinExistence type="predicted"/>
<keyword evidence="5" id="KW-0046">Antibiotic resistance</keyword>
<feature type="transmembrane region" description="Helical" evidence="6">
    <location>
        <begin position="103"/>
        <end position="123"/>
    </location>
</feature>
<feature type="transmembrane region" description="Helical" evidence="6">
    <location>
        <begin position="198"/>
        <end position="218"/>
    </location>
</feature>
<dbReference type="PROSITE" id="PS50850">
    <property type="entry name" value="MFS"/>
    <property type="match status" value="1"/>
</dbReference>
<evidence type="ECO:0000313" key="8">
    <source>
        <dbReference type="EMBL" id="OPC79804.1"/>
    </source>
</evidence>